<dbReference type="EC" id="3.4.16.4" evidence="5"/>
<keyword evidence="17" id="KW-1185">Reference proteome</keyword>
<evidence type="ECO:0000256" key="12">
    <source>
        <dbReference type="ARBA" id="ARBA00023316"/>
    </source>
</evidence>
<name>A0ABR6CNE2_9BACI</name>
<keyword evidence="7" id="KW-0812">Transmembrane</keyword>
<evidence type="ECO:0000256" key="1">
    <source>
        <dbReference type="ARBA" id="ARBA00004167"/>
    </source>
</evidence>
<keyword evidence="8" id="KW-0133">Cell shape</keyword>
<keyword evidence="10" id="KW-1133">Transmembrane helix</keyword>
<dbReference type="PANTHER" id="PTHR30627:SF2">
    <property type="entry name" value="PEPTIDOGLYCAN D,D-TRANSPEPTIDASE MRDA"/>
    <property type="match status" value="1"/>
</dbReference>
<comment type="subcellular location">
    <subcellularLocation>
        <location evidence="2">Cell membrane</location>
    </subcellularLocation>
    <subcellularLocation>
        <location evidence="1">Membrane</location>
        <topology evidence="1">Single-pass membrane protein</topology>
    </subcellularLocation>
</comment>
<dbReference type="Pfam" id="PF00905">
    <property type="entry name" value="Transpeptidase"/>
    <property type="match status" value="1"/>
</dbReference>
<dbReference type="Gene3D" id="1.10.10.1230">
    <property type="entry name" value="Penicillin-binding protein, N-terminal non-catalytic domain, head sub-domain"/>
    <property type="match status" value="1"/>
</dbReference>
<keyword evidence="11" id="KW-0472">Membrane</keyword>
<keyword evidence="16" id="KW-0131">Cell cycle</keyword>
<dbReference type="Gene3D" id="3.40.710.10">
    <property type="entry name" value="DD-peptidase/beta-lactamase superfamily"/>
    <property type="match status" value="1"/>
</dbReference>
<evidence type="ECO:0000256" key="4">
    <source>
        <dbReference type="ARBA" id="ARBA00007171"/>
    </source>
</evidence>
<dbReference type="EMBL" id="JACJHX010000004">
    <property type="protein sequence ID" value="MBA9026524.1"/>
    <property type="molecule type" value="Genomic_DNA"/>
</dbReference>
<evidence type="ECO:0000313" key="17">
    <source>
        <dbReference type="Proteomes" id="UP000626697"/>
    </source>
</evidence>
<dbReference type="Proteomes" id="UP000626697">
    <property type="component" value="Unassembled WGS sequence"/>
</dbReference>
<evidence type="ECO:0000256" key="6">
    <source>
        <dbReference type="ARBA" id="ARBA00022475"/>
    </source>
</evidence>
<evidence type="ECO:0000256" key="9">
    <source>
        <dbReference type="ARBA" id="ARBA00022984"/>
    </source>
</evidence>
<dbReference type="InterPro" id="IPR050515">
    <property type="entry name" value="Beta-lactam/transpept"/>
</dbReference>
<dbReference type="InterPro" id="IPR001460">
    <property type="entry name" value="PCN-bd_Tpept"/>
</dbReference>
<organism evidence="16 17">
    <name type="scientific">Peribacillus huizhouensis</name>
    <dbReference type="NCBI Taxonomy" id="1501239"/>
    <lineage>
        <taxon>Bacteria</taxon>
        <taxon>Bacillati</taxon>
        <taxon>Bacillota</taxon>
        <taxon>Bacilli</taxon>
        <taxon>Bacillales</taxon>
        <taxon>Bacillaceae</taxon>
        <taxon>Peribacillus</taxon>
    </lineage>
</organism>
<dbReference type="Pfam" id="PF03717">
    <property type="entry name" value="PBP_dimer"/>
    <property type="match status" value="1"/>
</dbReference>
<feature type="domain" description="Penicillin-binding protein transpeptidase" evidence="14">
    <location>
        <begin position="346"/>
        <end position="665"/>
    </location>
</feature>
<feature type="domain" description="Penicillin-binding protein dimerisation" evidence="15">
    <location>
        <begin position="59"/>
        <end position="296"/>
    </location>
</feature>
<proteinExistence type="inferred from homology"/>
<keyword evidence="12" id="KW-0961">Cell wall biogenesis/degradation</keyword>
<evidence type="ECO:0000256" key="10">
    <source>
        <dbReference type="ARBA" id="ARBA00022989"/>
    </source>
</evidence>
<evidence type="ECO:0000256" key="5">
    <source>
        <dbReference type="ARBA" id="ARBA00012448"/>
    </source>
</evidence>
<dbReference type="RefSeq" id="WP_182502345.1">
    <property type="nucleotide sequence ID" value="NZ_JACJHX010000004.1"/>
</dbReference>
<evidence type="ECO:0000256" key="2">
    <source>
        <dbReference type="ARBA" id="ARBA00004236"/>
    </source>
</evidence>
<sequence>MKREKKKKTHIPFRLNMLFLIVFLLFSLLILRLGLLQIVFGEDYKREIERTEDVIVNNPVPRGKMYDRNIKVIVDNEPLNAITYTRSQTTRAREMLETAEKLAQFITKEPDKIRERDRKDFWILKNPEEAEAKITNADRKKVTEGELEEKDLYKLQIERITDEEINSFTKDELEVLAIYREFSSGYALTPQIVKNRNVTEHEFATVSEHLDELPGVGITTDWDRTYSYGNTLKSVLGVVSSSEEGLPSEKLDYYLSLGYSRNDRVGKSYIEAQYENVLQGKKAKMKNVTDKAGNVVLSEVVSEGQRGNDLVLTLDMDLQLAIEEEIERKLIQSKALGNTKFLDRAFVVLIDPRTGEILTMAGKQYTRNKETRKHSITDFALGNITTSYTVGSSVKGATVLTGYQTKAIQPGQIINDTTMRIKNTPPKGSYTNMGPINDLTALKRSSNVYMFKTAIAIGKGNYVPNQPLNLKNPNAFLTIRNSFANFGLGVRTGIDLPNEMVGFKGVETNPGKLMDLAIGQYDTYTPMQLAQYVSTIANGGYRMKPHLVKEIRNSENSNDELGVILEEIRPTVLNKLDMKDSWINRIHEGFEKVAMEPGGTAYKYFAKKKLPYTVAAKTGTAEAFYDGPTKDKYNGLQKTTNLSIVGYAPAANPEVAFAVVVPWANQGKPELTLNKDLAVFAMDTYFELKQKRQEEGGTSSTVELKVDNSDDVIQKQAKVRLSQDND</sequence>
<gene>
    <name evidence="16" type="ORF">HNP81_001809</name>
</gene>
<evidence type="ECO:0000256" key="13">
    <source>
        <dbReference type="ARBA" id="ARBA00034000"/>
    </source>
</evidence>
<dbReference type="SUPFAM" id="SSF56519">
    <property type="entry name" value="Penicillin binding protein dimerisation domain"/>
    <property type="match status" value="1"/>
</dbReference>
<evidence type="ECO:0000256" key="11">
    <source>
        <dbReference type="ARBA" id="ARBA00023136"/>
    </source>
</evidence>
<keyword evidence="6" id="KW-1003">Cell membrane</keyword>
<evidence type="ECO:0000256" key="8">
    <source>
        <dbReference type="ARBA" id="ARBA00022960"/>
    </source>
</evidence>
<dbReference type="GO" id="GO:0051301">
    <property type="term" value="P:cell division"/>
    <property type="evidence" value="ECO:0007669"/>
    <property type="project" value="UniProtKB-KW"/>
</dbReference>
<comment type="pathway">
    <text evidence="3">Cell wall biogenesis; peptidoglycan biosynthesis.</text>
</comment>
<dbReference type="InterPro" id="IPR005311">
    <property type="entry name" value="PBP_dimer"/>
</dbReference>
<dbReference type="SUPFAM" id="SSF56601">
    <property type="entry name" value="beta-lactamase/transpeptidase-like"/>
    <property type="match status" value="1"/>
</dbReference>
<dbReference type="Gene3D" id="3.90.1310.10">
    <property type="entry name" value="Penicillin-binding protein 2a (Domain 2)"/>
    <property type="match status" value="1"/>
</dbReference>
<dbReference type="PANTHER" id="PTHR30627">
    <property type="entry name" value="PEPTIDOGLYCAN D,D-TRANSPEPTIDASE"/>
    <property type="match status" value="1"/>
</dbReference>
<reference evidence="16 17" key="1">
    <citation type="submission" date="2020-08" db="EMBL/GenBank/DDBJ databases">
        <title>Genomic Encyclopedia of Type Strains, Phase IV (KMG-IV): sequencing the most valuable type-strain genomes for metagenomic binning, comparative biology and taxonomic classification.</title>
        <authorList>
            <person name="Goeker M."/>
        </authorList>
    </citation>
    <scope>NUCLEOTIDE SEQUENCE [LARGE SCALE GENOMIC DNA]</scope>
    <source>
        <strain evidence="16 17">DSM 105481</strain>
    </source>
</reference>
<accession>A0ABR6CNE2</accession>
<evidence type="ECO:0000313" key="16">
    <source>
        <dbReference type="EMBL" id="MBA9026524.1"/>
    </source>
</evidence>
<dbReference type="InterPro" id="IPR036138">
    <property type="entry name" value="PBP_dimer_sf"/>
</dbReference>
<evidence type="ECO:0000256" key="3">
    <source>
        <dbReference type="ARBA" id="ARBA00004752"/>
    </source>
</evidence>
<comment type="catalytic activity">
    <reaction evidence="13">
        <text>Preferential cleavage: (Ac)2-L-Lys-D-Ala-|-D-Ala. Also transpeptidation of peptidyl-alanyl moieties that are N-acyl substituents of D-alanine.</text>
        <dbReference type="EC" id="3.4.16.4"/>
    </reaction>
</comment>
<comment type="similarity">
    <text evidence="4">Belongs to the transpeptidase family.</text>
</comment>
<dbReference type="InterPro" id="IPR012338">
    <property type="entry name" value="Beta-lactam/transpept-like"/>
</dbReference>
<evidence type="ECO:0000256" key="7">
    <source>
        <dbReference type="ARBA" id="ARBA00022692"/>
    </source>
</evidence>
<protein>
    <recommendedName>
        <fullName evidence="5">serine-type D-Ala-D-Ala carboxypeptidase</fullName>
        <ecNumber evidence="5">3.4.16.4</ecNumber>
    </recommendedName>
</protein>
<evidence type="ECO:0000259" key="15">
    <source>
        <dbReference type="Pfam" id="PF03717"/>
    </source>
</evidence>
<evidence type="ECO:0000259" key="14">
    <source>
        <dbReference type="Pfam" id="PF00905"/>
    </source>
</evidence>
<comment type="caution">
    <text evidence="16">The sequence shown here is derived from an EMBL/GenBank/DDBJ whole genome shotgun (WGS) entry which is preliminary data.</text>
</comment>
<keyword evidence="9" id="KW-0573">Peptidoglycan synthesis</keyword>
<keyword evidence="16" id="KW-0132">Cell division</keyword>